<dbReference type="SUPFAM" id="SSF141371">
    <property type="entry name" value="PilZ domain-like"/>
    <property type="match status" value="1"/>
</dbReference>
<evidence type="ECO:0000259" key="1">
    <source>
        <dbReference type="Pfam" id="PF07238"/>
    </source>
</evidence>
<evidence type="ECO:0000313" key="4">
    <source>
        <dbReference type="Proteomes" id="UP000053681"/>
    </source>
</evidence>
<feature type="domain" description="PilZ" evidence="1">
    <location>
        <begin position="96"/>
        <end position="204"/>
    </location>
</feature>
<organism evidence="3 4">
    <name type="scientific">Priestia veravalensis</name>
    <dbReference type="NCBI Taxonomy" id="1414648"/>
    <lineage>
        <taxon>Bacteria</taxon>
        <taxon>Bacillati</taxon>
        <taxon>Bacillota</taxon>
        <taxon>Bacilli</taxon>
        <taxon>Bacillales</taxon>
        <taxon>Bacillaceae</taxon>
        <taxon>Priestia</taxon>
    </lineage>
</organism>
<dbReference type="GeneID" id="93683550"/>
<dbReference type="Pfam" id="PF07238">
    <property type="entry name" value="PilZ"/>
    <property type="match status" value="1"/>
</dbReference>
<dbReference type="AlphaFoldDB" id="A0A0V8JR63"/>
<comment type="caution">
    <text evidence="3">The sequence shown here is derived from an EMBL/GenBank/DDBJ whole genome shotgun (WGS) entry which is preliminary data.</text>
</comment>
<feature type="domain" description="Type III secretion system flagellar brake protein YcgR PilZN" evidence="2">
    <location>
        <begin position="3"/>
        <end position="87"/>
    </location>
</feature>
<reference evidence="3 4" key="1">
    <citation type="submission" date="2015-11" db="EMBL/GenBank/DDBJ databases">
        <title>Bacillus caseinolyticus sp nov.</title>
        <authorList>
            <person name="Dastager S.G."/>
            <person name="Mawlankar R."/>
        </authorList>
    </citation>
    <scope>NUCLEOTIDE SEQUENCE [LARGE SCALE GENOMIC DNA]</scope>
    <source>
        <strain evidence="3 4">SGD-V-76</strain>
    </source>
</reference>
<name>A0A0V8JR63_9BACI</name>
<proteinExistence type="predicted"/>
<keyword evidence="4" id="KW-1185">Reference proteome</keyword>
<dbReference type="Proteomes" id="UP000053681">
    <property type="component" value="Unassembled WGS sequence"/>
</dbReference>
<sequence>MIKVGMPLNLESEEDQITYRCKVVDCTEHKLIIDYPFNEKTKKTAFLMKGTKLNAMFVGEDKAVYGFSTEVKDRAIKDIPVIELDYPGDDSLEAVQRRNFFRVPVTLTVVMEKYGEAKNSLQSFTRDLSAGGVCINLSERSDFKVNEEVKVGLLLKHEEEEVTLELQGKLVRVEQPINEQQGQLSVEFLSPNIKAKQLLMRYTLKRQLELRRKGLL</sequence>
<evidence type="ECO:0000259" key="2">
    <source>
        <dbReference type="Pfam" id="PF12945"/>
    </source>
</evidence>
<evidence type="ECO:0000313" key="3">
    <source>
        <dbReference type="EMBL" id="KSU89522.1"/>
    </source>
</evidence>
<accession>A0A0V8JR63</accession>
<protein>
    <submittedName>
        <fullName evidence="3">Uncharacterized protein</fullName>
    </submittedName>
</protein>
<dbReference type="EMBL" id="LNQP01000004">
    <property type="protein sequence ID" value="KSU89522.1"/>
    <property type="molecule type" value="Genomic_DNA"/>
</dbReference>
<dbReference type="RefSeq" id="WP_025908368.1">
    <property type="nucleotide sequence ID" value="NZ_KQ758627.1"/>
</dbReference>
<dbReference type="InterPro" id="IPR009926">
    <property type="entry name" value="T3SS_YcgR_PilZN"/>
</dbReference>
<dbReference type="Pfam" id="PF12945">
    <property type="entry name" value="PilZNR"/>
    <property type="match status" value="1"/>
</dbReference>
<dbReference type="InterPro" id="IPR009875">
    <property type="entry name" value="PilZ_domain"/>
</dbReference>
<gene>
    <name evidence="3" type="ORF">AS180_01560</name>
</gene>
<dbReference type="Gene3D" id="2.40.10.220">
    <property type="entry name" value="predicted glycosyltransferase like domains"/>
    <property type="match status" value="1"/>
</dbReference>
<dbReference type="GO" id="GO:0035438">
    <property type="term" value="F:cyclic-di-GMP binding"/>
    <property type="evidence" value="ECO:0007669"/>
    <property type="project" value="InterPro"/>
</dbReference>